<dbReference type="KEGG" id="nfl:COO91_09677"/>
<evidence type="ECO:0000256" key="1">
    <source>
        <dbReference type="SAM" id="MobiDB-lite"/>
    </source>
</evidence>
<feature type="region of interest" description="Disordered" evidence="1">
    <location>
        <begin position="1"/>
        <end position="22"/>
    </location>
</feature>
<protein>
    <submittedName>
        <fullName evidence="2">Uncharacterized protein</fullName>
    </submittedName>
</protein>
<dbReference type="Proteomes" id="UP000232003">
    <property type="component" value="Plasmid pNFSY06"/>
</dbReference>
<gene>
    <name evidence="2" type="ORF">COO91_09677</name>
</gene>
<reference evidence="2 3" key="1">
    <citation type="submission" date="2017-11" db="EMBL/GenBank/DDBJ databases">
        <title>Complete genome of a free-living desiccation-tolerant cyanobacterium and its photosynthetic adaptation to extreme terrestrial habitat.</title>
        <authorList>
            <person name="Shang J."/>
        </authorList>
    </citation>
    <scope>NUCLEOTIDE SEQUENCE [LARGE SCALE GENOMIC DNA]</scope>
    <source>
        <strain evidence="2 3">CCNUN1</strain>
        <plasmid evidence="3">pnfsy06</plasmid>
    </source>
</reference>
<proteinExistence type="predicted"/>
<name>A0A2K8T718_9NOSO</name>
<evidence type="ECO:0000313" key="2">
    <source>
        <dbReference type="EMBL" id="AUB43496.1"/>
    </source>
</evidence>
<sequence length="39" mass="4291">MLTLPLPAVSLPSGTRKPNASKPASILQMQLSYFESLRF</sequence>
<dbReference type="EMBL" id="CP024791">
    <property type="protein sequence ID" value="AUB43496.1"/>
    <property type="molecule type" value="Genomic_DNA"/>
</dbReference>
<organism evidence="2 3">
    <name type="scientific">Nostoc flagelliforme CCNUN1</name>
    <dbReference type="NCBI Taxonomy" id="2038116"/>
    <lineage>
        <taxon>Bacteria</taxon>
        <taxon>Bacillati</taxon>
        <taxon>Cyanobacteriota</taxon>
        <taxon>Cyanophyceae</taxon>
        <taxon>Nostocales</taxon>
        <taxon>Nostocaceae</taxon>
        <taxon>Nostoc</taxon>
    </lineage>
</organism>
<keyword evidence="3" id="KW-1185">Reference proteome</keyword>
<dbReference type="AlphaFoldDB" id="A0A2K8T718"/>
<geneLocation type="plasmid" evidence="3">
    <name>pnfsy06</name>
</geneLocation>
<evidence type="ECO:0000313" key="3">
    <source>
        <dbReference type="Proteomes" id="UP000232003"/>
    </source>
</evidence>
<accession>A0A2K8T718</accession>
<keyword evidence="2" id="KW-0614">Plasmid</keyword>